<keyword evidence="3" id="KW-1185">Reference proteome</keyword>
<keyword evidence="1" id="KW-0472">Membrane</keyword>
<keyword evidence="1" id="KW-0812">Transmembrane</keyword>
<keyword evidence="1" id="KW-1133">Transmembrane helix</keyword>
<evidence type="ECO:0000256" key="1">
    <source>
        <dbReference type="SAM" id="Phobius"/>
    </source>
</evidence>
<proteinExistence type="predicted"/>
<protein>
    <submittedName>
        <fullName evidence="2">Uncharacterized protein</fullName>
    </submittedName>
</protein>
<evidence type="ECO:0000313" key="3">
    <source>
        <dbReference type="Proteomes" id="UP000544134"/>
    </source>
</evidence>
<feature type="transmembrane region" description="Helical" evidence="1">
    <location>
        <begin position="94"/>
        <end position="110"/>
    </location>
</feature>
<accession>A0A848ILF9</accession>
<feature type="transmembrane region" description="Helical" evidence="1">
    <location>
        <begin position="70"/>
        <end position="88"/>
    </location>
</feature>
<dbReference type="EMBL" id="JABBGJ010000049">
    <property type="protein sequence ID" value="NMM03162.1"/>
    <property type="molecule type" value="Genomic_DNA"/>
</dbReference>
<comment type="caution">
    <text evidence="2">The sequence shown here is derived from an EMBL/GenBank/DDBJ whole genome shotgun (WGS) entry which is preliminary data.</text>
</comment>
<dbReference type="Proteomes" id="UP000544134">
    <property type="component" value="Unassembled WGS sequence"/>
</dbReference>
<gene>
    <name evidence="2" type="ORF">HHL24_35320</name>
</gene>
<sequence>MEDLAYLVPESSAAWLSGQGDGRFRRYEKYYQHKLAALKSNFDLEKVNETFEQVASETGAQPPQARISVLLGKAAVGLFAIYAVSLVLKAASHINPAASGVVVIGILIGLRKIRKKQTRRTKEMAITATANPPTTKVSKKT</sequence>
<dbReference type="AlphaFoldDB" id="A0A848ILF9"/>
<organism evidence="2 3">
    <name type="scientific">Paraburkholderia polaris</name>
    <dbReference type="NCBI Taxonomy" id="2728848"/>
    <lineage>
        <taxon>Bacteria</taxon>
        <taxon>Pseudomonadati</taxon>
        <taxon>Pseudomonadota</taxon>
        <taxon>Betaproteobacteria</taxon>
        <taxon>Burkholderiales</taxon>
        <taxon>Burkholderiaceae</taxon>
        <taxon>Paraburkholderia</taxon>
    </lineage>
</organism>
<dbReference type="RefSeq" id="WP_169489914.1">
    <property type="nucleotide sequence ID" value="NZ_JABBGJ010000049.1"/>
</dbReference>
<name>A0A848ILF9_9BURK</name>
<evidence type="ECO:0000313" key="2">
    <source>
        <dbReference type="EMBL" id="NMM03162.1"/>
    </source>
</evidence>
<reference evidence="2 3" key="1">
    <citation type="submission" date="2020-04" db="EMBL/GenBank/DDBJ databases">
        <title>Paraburkholderia sp. RP-4-7 isolated from soil.</title>
        <authorList>
            <person name="Dahal R.H."/>
        </authorList>
    </citation>
    <scope>NUCLEOTIDE SEQUENCE [LARGE SCALE GENOMIC DNA]</scope>
    <source>
        <strain evidence="2 3">RP-4-7</strain>
    </source>
</reference>